<organism evidence="3 4">
    <name type="scientific">Marasmiellus scandens</name>
    <dbReference type="NCBI Taxonomy" id="2682957"/>
    <lineage>
        <taxon>Eukaryota</taxon>
        <taxon>Fungi</taxon>
        <taxon>Dikarya</taxon>
        <taxon>Basidiomycota</taxon>
        <taxon>Agaricomycotina</taxon>
        <taxon>Agaricomycetes</taxon>
        <taxon>Agaricomycetidae</taxon>
        <taxon>Agaricales</taxon>
        <taxon>Marasmiineae</taxon>
        <taxon>Omphalotaceae</taxon>
        <taxon>Marasmiellus</taxon>
    </lineage>
</organism>
<name>A0ABR1K583_9AGAR</name>
<comment type="caution">
    <text evidence="3">The sequence shown here is derived from an EMBL/GenBank/DDBJ whole genome shotgun (WGS) entry which is preliminary data.</text>
</comment>
<dbReference type="Proteomes" id="UP001498398">
    <property type="component" value="Unassembled WGS sequence"/>
</dbReference>
<protein>
    <recommendedName>
        <fullName evidence="2">Peptidase C14 caspase domain-containing protein</fullName>
    </recommendedName>
</protein>
<dbReference type="PANTHER" id="PTHR48104:SF30">
    <property type="entry name" value="METACASPASE-1"/>
    <property type="match status" value="1"/>
</dbReference>
<evidence type="ECO:0000313" key="4">
    <source>
        <dbReference type="Proteomes" id="UP001498398"/>
    </source>
</evidence>
<dbReference type="Gene3D" id="3.40.50.1460">
    <property type="match status" value="1"/>
</dbReference>
<sequence length="425" mass="46988">MASRVFAVIIGIDQYKSGDIWDLHSSVSDARRVKHWLVNDLNVPKHQVTTLTNEQASLKAIEATLHDHLLYNDKIQKGDAILIYFAGHGSTVRAPDDWVDNQTTADARVEVLCPYDHEVRTADGRIAGISARSMQAFLHDLSSKKGNNITLIIDSSFTAPSSRDRAHTRWTTSNKAVPEDLYCGPFAAEKLQKTHESFYDNNSTSHTLIAASRAGSTAIEGKEGGRLTSIFLETVRSVPLHSISFSTLMNHISRRMGDVQPPIYTEHGKLQFFLNAVPFNEDARFVPVRPHDETTLRLDVGSQHGIVKGGQLSLHMHNHAGSRNPPIANAIIHDVQLTWCTITVRSKSRYALLPTTCWARIDQHRALASVVKDSCASVFQKLGIHQKRSNSLPAIATTPVPPTPTRSSSCDKLEITQSEIILSSL</sequence>
<dbReference type="InterPro" id="IPR011600">
    <property type="entry name" value="Pept_C14_caspase"/>
</dbReference>
<reference evidence="3 4" key="1">
    <citation type="submission" date="2024-01" db="EMBL/GenBank/DDBJ databases">
        <title>A draft genome for the cacao thread blight pathogen Marasmiellus scandens.</title>
        <authorList>
            <person name="Baruah I.K."/>
            <person name="Leung J."/>
            <person name="Bukari Y."/>
            <person name="Amoako-Attah I."/>
            <person name="Meinhardt L.W."/>
            <person name="Bailey B.A."/>
            <person name="Cohen S.P."/>
        </authorList>
    </citation>
    <scope>NUCLEOTIDE SEQUENCE [LARGE SCALE GENOMIC DNA]</scope>
    <source>
        <strain evidence="3 4">GH-19</strain>
    </source>
</reference>
<evidence type="ECO:0000313" key="3">
    <source>
        <dbReference type="EMBL" id="KAK7472598.1"/>
    </source>
</evidence>
<dbReference type="PANTHER" id="PTHR48104">
    <property type="entry name" value="METACASPASE-4"/>
    <property type="match status" value="1"/>
</dbReference>
<gene>
    <name evidence="3" type="ORF">VKT23_000711</name>
</gene>
<dbReference type="Pfam" id="PF00656">
    <property type="entry name" value="Peptidase_C14"/>
    <property type="match status" value="1"/>
</dbReference>
<dbReference type="InterPro" id="IPR050452">
    <property type="entry name" value="Metacaspase"/>
</dbReference>
<dbReference type="EMBL" id="JBANRG010000001">
    <property type="protein sequence ID" value="KAK7472598.1"/>
    <property type="molecule type" value="Genomic_DNA"/>
</dbReference>
<evidence type="ECO:0000256" key="1">
    <source>
        <dbReference type="ARBA" id="ARBA00009005"/>
    </source>
</evidence>
<accession>A0ABR1K583</accession>
<proteinExistence type="inferred from homology"/>
<keyword evidence="4" id="KW-1185">Reference proteome</keyword>
<feature type="domain" description="Peptidase C14 caspase" evidence="2">
    <location>
        <begin position="6"/>
        <end position="258"/>
    </location>
</feature>
<evidence type="ECO:0000259" key="2">
    <source>
        <dbReference type="Pfam" id="PF00656"/>
    </source>
</evidence>
<comment type="similarity">
    <text evidence="1">Belongs to the peptidase C14B family.</text>
</comment>